<keyword evidence="1" id="KW-0812">Transmembrane</keyword>
<accession>E3G107</accession>
<feature type="transmembrane region" description="Helical" evidence="1">
    <location>
        <begin position="170"/>
        <end position="198"/>
    </location>
</feature>
<name>E3G107_ENTLS</name>
<dbReference type="STRING" id="701347.Entcl_1661"/>
<evidence type="ECO:0000313" key="4">
    <source>
        <dbReference type="Proteomes" id="UP000006872"/>
    </source>
</evidence>
<feature type="transmembrane region" description="Helical" evidence="1">
    <location>
        <begin position="235"/>
        <end position="253"/>
    </location>
</feature>
<reference evidence="4" key="1">
    <citation type="submission" date="2010-10" db="EMBL/GenBank/DDBJ databases">
        <title>Complete sequence of Enterobacter cloacae SCF1.</title>
        <authorList>
            <consortium name="US DOE Joint Genome Institute"/>
            <person name="Lucas S."/>
            <person name="Copeland A."/>
            <person name="Lapidus A."/>
            <person name="Cheng J.-F."/>
            <person name="Bruce D."/>
            <person name="Goodwin L."/>
            <person name="Pitluck S."/>
            <person name="Davenport K."/>
            <person name="Detter J.C."/>
            <person name="Han C."/>
            <person name="Tapia R."/>
            <person name="Land M."/>
            <person name="Hauser L."/>
            <person name="Chang Y.-J."/>
            <person name="Jeffries C."/>
            <person name="Kyrpides N."/>
            <person name="Ivanova N."/>
            <person name="Mikhailova N."/>
            <person name="DeAngelis K."/>
            <person name="Arkin A.P."/>
            <person name="Chivian D."/>
            <person name="Edwards B."/>
            <person name="Woo H."/>
            <person name="Hazen T.C."/>
            <person name="Woyke T."/>
        </authorList>
    </citation>
    <scope>NUCLEOTIDE SEQUENCE [LARGE SCALE GENOMIC DNA]</scope>
    <source>
        <strain evidence="4">SCF1</strain>
    </source>
</reference>
<feature type="transmembrane region" description="Helical" evidence="1">
    <location>
        <begin position="26"/>
        <end position="44"/>
    </location>
</feature>
<keyword evidence="1" id="KW-0472">Membrane</keyword>
<dbReference type="EMBL" id="CP002272">
    <property type="protein sequence ID" value="ADO47921.1"/>
    <property type="molecule type" value="Genomic_DNA"/>
</dbReference>
<feature type="transmembrane region" description="Helical" evidence="1">
    <location>
        <begin position="265"/>
        <end position="283"/>
    </location>
</feature>
<keyword evidence="3" id="KW-0808">Transferase</keyword>
<dbReference type="eggNOG" id="COG1835">
    <property type="taxonomic scope" value="Bacteria"/>
</dbReference>
<dbReference type="GO" id="GO:0016020">
    <property type="term" value="C:membrane"/>
    <property type="evidence" value="ECO:0007669"/>
    <property type="project" value="TreeGrafter"/>
</dbReference>
<proteinExistence type="predicted"/>
<dbReference type="RefSeq" id="WP_013365665.1">
    <property type="nucleotide sequence ID" value="NC_014618.1"/>
</dbReference>
<organism evidence="3 4">
    <name type="scientific">Enterobacter lignolyticus (strain SCF1)</name>
    <dbReference type="NCBI Taxonomy" id="701347"/>
    <lineage>
        <taxon>Bacteria</taxon>
        <taxon>Pseudomonadati</taxon>
        <taxon>Pseudomonadota</taxon>
        <taxon>Gammaproteobacteria</taxon>
        <taxon>Enterobacterales</taxon>
        <taxon>Enterobacteriaceae</taxon>
        <taxon>Pluralibacter</taxon>
    </lineage>
</organism>
<dbReference type="Proteomes" id="UP000006872">
    <property type="component" value="Chromosome"/>
</dbReference>
<dbReference type="KEGG" id="esc:Entcl_1661"/>
<feature type="domain" description="Acyltransferase 3" evidence="2">
    <location>
        <begin position="26"/>
        <end position="330"/>
    </location>
</feature>
<dbReference type="GO" id="GO:0016747">
    <property type="term" value="F:acyltransferase activity, transferring groups other than amino-acyl groups"/>
    <property type="evidence" value="ECO:0007669"/>
    <property type="project" value="InterPro"/>
</dbReference>
<feature type="transmembrane region" description="Helical" evidence="1">
    <location>
        <begin position="56"/>
        <end position="76"/>
    </location>
</feature>
<keyword evidence="3" id="KW-0012">Acyltransferase</keyword>
<dbReference type="PANTHER" id="PTHR23028">
    <property type="entry name" value="ACETYLTRANSFERASE"/>
    <property type="match status" value="1"/>
</dbReference>
<feature type="transmembrane region" description="Helical" evidence="1">
    <location>
        <begin position="210"/>
        <end position="229"/>
    </location>
</feature>
<dbReference type="InterPro" id="IPR050879">
    <property type="entry name" value="Acyltransferase_3"/>
</dbReference>
<dbReference type="GO" id="GO:0000271">
    <property type="term" value="P:polysaccharide biosynthetic process"/>
    <property type="evidence" value="ECO:0007669"/>
    <property type="project" value="TreeGrafter"/>
</dbReference>
<dbReference type="InterPro" id="IPR002656">
    <property type="entry name" value="Acyl_transf_3_dom"/>
</dbReference>
<gene>
    <name evidence="3" type="ordered locus">Entcl_1661</name>
</gene>
<keyword evidence="4" id="KW-1185">Reference proteome</keyword>
<dbReference type="Pfam" id="PF01757">
    <property type="entry name" value="Acyl_transf_3"/>
    <property type="match status" value="1"/>
</dbReference>
<evidence type="ECO:0000259" key="2">
    <source>
        <dbReference type="Pfam" id="PF01757"/>
    </source>
</evidence>
<dbReference type="HOGENOM" id="CLU_005679_0_1_6"/>
<protein>
    <submittedName>
        <fullName evidence="3">Acyltransferase 3</fullName>
    </submittedName>
</protein>
<dbReference type="AlphaFoldDB" id="E3G107"/>
<feature type="transmembrane region" description="Helical" evidence="1">
    <location>
        <begin position="96"/>
        <end position="115"/>
    </location>
</feature>
<dbReference type="PANTHER" id="PTHR23028:SF53">
    <property type="entry name" value="ACYL_TRANSF_3 DOMAIN-CONTAINING PROTEIN"/>
    <property type="match status" value="1"/>
</dbReference>
<reference evidence="3 4" key="2">
    <citation type="journal article" date="2011" name="Stand. Genomic Sci.">
        <title>Complete genome sequence of 'Enterobacter lignolyticus' SCF1.</title>
        <authorList>
            <person name="Deangelis K.M."/>
            <person name="D'Haeseleer P."/>
            <person name="Chivian D."/>
            <person name="Fortney J.L."/>
            <person name="Khudyakov J."/>
            <person name="Simmons B."/>
            <person name="Woo H."/>
            <person name="Arkin A.P."/>
            <person name="Davenport K.W."/>
            <person name="Goodwin L."/>
            <person name="Chen A."/>
            <person name="Ivanova N."/>
            <person name="Kyrpides N.C."/>
            <person name="Mavromatis K."/>
            <person name="Woyke T."/>
            <person name="Hazen T.C."/>
        </authorList>
    </citation>
    <scope>NUCLEOTIDE SEQUENCE [LARGE SCALE GENOMIC DNA]</scope>
    <source>
        <strain evidence="3 4">SCF1</strain>
    </source>
</reference>
<sequence>MRSNNRFFNIISLDEAINSKSDIFSFVRLFAALLVMYAHSYHIFGLGADPLSSKVGIYSGTLAVYIFFTISGFFIFQSAIKRTIYEYTIARVTRIFPALVIANIVTIFFIIPISSEVNFFSFVFSDSSWTYIKVNSLLDSLVFTLPDIFSNNPDHAINGSLWTLPVEVRAYIMAVIVVVIGITSTPGRYNACLFIVLIINSIHPGFVQSLLPIPGAVGLFYFFCIGGALYINRQYIPISPFLCVVIASVLFFYRAKINPQVMPFLIGYVVISAGYAFGMIRFLKLKHDYSYGFYLYAYPISQMSFSLFGQTGFFAYFSFICIATAAAAFFSWHCVEKPITQLTRAKIIPSIASVAVRFNMINLRERS</sequence>
<evidence type="ECO:0000313" key="3">
    <source>
        <dbReference type="EMBL" id="ADO47921.1"/>
    </source>
</evidence>
<evidence type="ECO:0000256" key="1">
    <source>
        <dbReference type="SAM" id="Phobius"/>
    </source>
</evidence>
<keyword evidence="1" id="KW-1133">Transmembrane helix</keyword>
<feature type="transmembrane region" description="Helical" evidence="1">
    <location>
        <begin position="313"/>
        <end position="335"/>
    </location>
</feature>